<feature type="compositionally biased region" description="Polar residues" evidence="8">
    <location>
        <begin position="55"/>
        <end position="68"/>
    </location>
</feature>
<protein>
    <submittedName>
        <fullName evidence="10">Fungal-specific transcription factor domain-containing protein</fullName>
    </submittedName>
</protein>
<dbReference type="Proteomes" id="UP000799767">
    <property type="component" value="Unassembled WGS sequence"/>
</dbReference>
<feature type="region of interest" description="Disordered" evidence="8">
    <location>
        <begin position="112"/>
        <end position="141"/>
    </location>
</feature>
<keyword evidence="2" id="KW-0479">Metal-binding</keyword>
<dbReference type="PANTHER" id="PTHR47782:SF12">
    <property type="entry name" value="ZN(II)2CYS6 TRANSCRIPTION FACTOR (EUROFUNG)"/>
    <property type="match status" value="1"/>
</dbReference>
<evidence type="ECO:0000313" key="11">
    <source>
        <dbReference type="Proteomes" id="UP000799767"/>
    </source>
</evidence>
<feature type="domain" description="Zn(2)-C6 fungal-type" evidence="9">
    <location>
        <begin position="5"/>
        <end position="34"/>
    </location>
</feature>
<dbReference type="GO" id="GO:0000981">
    <property type="term" value="F:DNA-binding transcription factor activity, RNA polymerase II-specific"/>
    <property type="evidence" value="ECO:0007669"/>
    <property type="project" value="InterPro"/>
</dbReference>
<feature type="compositionally biased region" description="Polar residues" evidence="8">
    <location>
        <begin position="600"/>
        <end position="612"/>
    </location>
</feature>
<feature type="region of interest" description="Disordered" evidence="8">
    <location>
        <begin position="48"/>
        <end position="72"/>
    </location>
</feature>
<dbReference type="OrthoDB" id="2399539at2759"/>
<dbReference type="EMBL" id="MU001639">
    <property type="protein sequence ID" value="KAF2480949.1"/>
    <property type="molecule type" value="Genomic_DNA"/>
</dbReference>
<gene>
    <name evidence="10" type="ORF">BDY17DRAFT_203038</name>
</gene>
<keyword evidence="6" id="KW-0804">Transcription</keyword>
<dbReference type="Gene3D" id="4.10.240.10">
    <property type="entry name" value="Zn(2)-C6 fungal-type DNA-binding domain"/>
    <property type="match status" value="1"/>
</dbReference>
<evidence type="ECO:0000256" key="6">
    <source>
        <dbReference type="ARBA" id="ARBA00023163"/>
    </source>
</evidence>
<dbReference type="InterPro" id="IPR001138">
    <property type="entry name" value="Zn2Cys6_DnaBD"/>
</dbReference>
<dbReference type="SUPFAM" id="SSF57701">
    <property type="entry name" value="Zn2/Cys6 DNA-binding domain"/>
    <property type="match status" value="1"/>
</dbReference>
<keyword evidence="7" id="KW-0539">Nucleus</keyword>
<organism evidence="10 11">
    <name type="scientific">Neohortaea acidophila</name>
    <dbReference type="NCBI Taxonomy" id="245834"/>
    <lineage>
        <taxon>Eukaryota</taxon>
        <taxon>Fungi</taxon>
        <taxon>Dikarya</taxon>
        <taxon>Ascomycota</taxon>
        <taxon>Pezizomycotina</taxon>
        <taxon>Dothideomycetes</taxon>
        <taxon>Dothideomycetidae</taxon>
        <taxon>Mycosphaerellales</taxon>
        <taxon>Teratosphaeriaceae</taxon>
        <taxon>Neohortaea</taxon>
    </lineage>
</organism>
<dbReference type="GO" id="GO:0006351">
    <property type="term" value="P:DNA-templated transcription"/>
    <property type="evidence" value="ECO:0007669"/>
    <property type="project" value="InterPro"/>
</dbReference>
<evidence type="ECO:0000259" key="9">
    <source>
        <dbReference type="PROSITE" id="PS50048"/>
    </source>
</evidence>
<evidence type="ECO:0000313" key="10">
    <source>
        <dbReference type="EMBL" id="KAF2480949.1"/>
    </source>
</evidence>
<sequence>MRAHNCDRCYRRKTKCDRQQPCSSCAQARVECAYTDPTARPQRFRRINHVAASTPAPTTRRPSSQATPSLPRADVAREISYLSLKAAGEQQPYIGSSSGVLFADLVQSRLDAVDPRPPSPQSTAGSSEVVNPPLAKRDEDLPPEAVANELIQDYLDHDAIIYPFMLPSHLVEIVHRFYQVPGYYVSNATAFEAFSFYMLLAITASRAQKSQWQVEQSPTWFHSRAMRDASSVLATGTTERLQAILLLCQYRLCSPIRDNSASVWHLVGIAARLCVELGLHRQSSYPILAVHGDSAPQTIVNYQDQETRRRCFWTLLCMDRIVSIVLGRPFALHDDDIDTALPREDSDEIMACAHKPLGVVRIAVSNKIFKYRLLCGRFSLRVHGKRSETASREDFASATQALAEQLQNWYESQPRLEGLQIHEDSRQQQSCYLSPEWYDLLAANASLMLWRPHLLPESGHNRQALDCIFASATTAINIYADLLRSRKINYNWVTLQAIFLAGLSYVSTVNQHFRHKHASVASTAPLLTQEPVLGDIVRTTRACSKVLVAVGERWDLPPHSHEVFDRLSDAVIADAMQCNASQRPVASLEPAALRTHESTSDSCNPPSPSRHTLSWGDAEVHNNDTSWMTTDNEFMSCFDDLQRLYDDQYLNNTAMDLSQDWLGSLGVFPS</sequence>
<dbReference type="SMART" id="SM00906">
    <property type="entry name" value="Fungal_trans"/>
    <property type="match status" value="1"/>
</dbReference>
<comment type="subcellular location">
    <subcellularLocation>
        <location evidence="1">Nucleus</location>
    </subcellularLocation>
</comment>
<feature type="region of interest" description="Disordered" evidence="8">
    <location>
        <begin position="596"/>
        <end position="616"/>
    </location>
</feature>
<name>A0A6A6PLP4_9PEZI</name>
<keyword evidence="4" id="KW-0805">Transcription regulation</keyword>
<reference evidence="10" key="1">
    <citation type="journal article" date="2020" name="Stud. Mycol.">
        <title>101 Dothideomycetes genomes: a test case for predicting lifestyles and emergence of pathogens.</title>
        <authorList>
            <person name="Haridas S."/>
            <person name="Albert R."/>
            <person name="Binder M."/>
            <person name="Bloem J."/>
            <person name="Labutti K."/>
            <person name="Salamov A."/>
            <person name="Andreopoulos B."/>
            <person name="Baker S."/>
            <person name="Barry K."/>
            <person name="Bills G."/>
            <person name="Bluhm B."/>
            <person name="Cannon C."/>
            <person name="Castanera R."/>
            <person name="Culley D."/>
            <person name="Daum C."/>
            <person name="Ezra D."/>
            <person name="Gonzalez J."/>
            <person name="Henrissat B."/>
            <person name="Kuo A."/>
            <person name="Liang C."/>
            <person name="Lipzen A."/>
            <person name="Lutzoni F."/>
            <person name="Magnuson J."/>
            <person name="Mondo S."/>
            <person name="Nolan M."/>
            <person name="Ohm R."/>
            <person name="Pangilinan J."/>
            <person name="Park H.-J."/>
            <person name="Ramirez L."/>
            <person name="Alfaro M."/>
            <person name="Sun H."/>
            <person name="Tritt A."/>
            <person name="Yoshinaga Y."/>
            <person name="Zwiers L.-H."/>
            <person name="Turgeon B."/>
            <person name="Goodwin S."/>
            <person name="Spatafora J."/>
            <person name="Crous P."/>
            <person name="Grigoriev I."/>
        </authorList>
    </citation>
    <scope>NUCLEOTIDE SEQUENCE</scope>
    <source>
        <strain evidence="10">CBS 113389</strain>
    </source>
</reference>
<keyword evidence="11" id="KW-1185">Reference proteome</keyword>
<evidence type="ECO:0000256" key="4">
    <source>
        <dbReference type="ARBA" id="ARBA00023015"/>
    </source>
</evidence>
<evidence type="ECO:0000256" key="7">
    <source>
        <dbReference type="ARBA" id="ARBA00023242"/>
    </source>
</evidence>
<proteinExistence type="predicted"/>
<keyword evidence="5" id="KW-0238">DNA-binding</keyword>
<accession>A0A6A6PLP4</accession>
<dbReference type="InterPro" id="IPR052202">
    <property type="entry name" value="Yeast_MetPath_Reg"/>
</dbReference>
<dbReference type="GO" id="GO:0045944">
    <property type="term" value="P:positive regulation of transcription by RNA polymerase II"/>
    <property type="evidence" value="ECO:0007669"/>
    <property type="project" value="TreeGrafter"/>
</dbReference>
<dbReference type="GO" id="GO:0005634">
    <property type="term" value="C:nucleus"/>
    <property type="evidence" value="ECO:0007669"/>
    <property type="project" value="UniProtKB-SubCell"/>
</dbReference>
<evidence type="ECO:0000256" key="2">
    <source>
        <dbReference type="ARBA" id="ARBA00022723"/>
    </source>
</evidence>
<evidence type="ECO:0000256" key="1">
    <source>
        <dbReference type="ARBA" id="ARBA00004123"/>
    </source>
</evidence>
<dbReference type="SMART" id="SM00066">
    <property type="entry name" value="GAL4"/>
    <property type="match status" value="1"/>
</dbReference>
<dbReference type="CDD" id="cd12148">
    <property type="entry name" value="fungal_TF_MHR"/>
    <property type="match status" value="1"/>
</dbReference>
<evidence type="ECO:0000256" key="8">
    <source>
        <dbReference type="SAM" id="MobiDB-lite"/>
    </source>
</evidence>
<keyword evidence="3" id="KW-0862">Zinc</keyword>
<dbReference type="GeneID" id="54471126"/>
<dbReference type="CDD" id="cd00067">
    <property type="entry name" value="GAL4"/>
    <property type="match status" value="1"/>
</dbReference>
<dbReference type="Pfam" id="PF00172">
    <property type="entry name" value="Zn_clus"/>
    <property type="match status" value="1"/>
</dbReference>
<dbReference type="RefSeq" id="XP_033587519.1">
    <property type="nucleotide sequence ID" value="XM_033730124.1"/>
</dbReference>
<dbReference type="GO" id="GO:0043565">
    <property type="term" value="F:sequence-specific DNA binding"/>
    <property type="evidence" value="ECO:0007669"/>
    <property type="project" value="TreeGrafter"/>
</dbReference>
<dbReference type="InterPro" id="IPR007219">
    <property type="entry name" value="XnlR_reg_dom"/>
</dbReference>
<dbReference type="PROSITE" id="PS50048">
    <property type="entry name" value="ZN2_CY6_FUNGAL_2"/>
    <property type="match status" value="1"/>
</dbReference>
<dbReference type="AlphaFoldDB" id="A0A6A6PLP4"/>
<evidence type="ECO:0000256" key="5">
    <source>
        <dbReference type="ARBA" id="ARBA00023125"/>
    </source>
</evidence>
<dbReference type="InterPro" id="IPR036864">
    <property type="entry name" value="Zn2-C6_fun-type_DNA-bd_sf"/>
</dbReference>
<dbReference type="PANTHER" id="PTHR47782">
    <property type="entry name" value="ZN(II)2CYS6 TRANSCRIPTION FACTOR (EUROFUNG)-RELATED"/>
    <property type="match status" value="1"/>
</dbReference>
<evidence type="ECO:0000256" key="3">
    <source>
        <dbReference type="ARBA" id="ARBA00022833"/>
    </source>
</evidence>
<dbReference type="GO" id="GO:0008270">
    <property type="term" value="F:zinc ion binding"/>
    <property type="evidence" value="ECO:0007669"/>
    <property type="project" value="InterPro"/>
</dbReference>
<dbReference type="Pfam" id="PF04082">
    <property type="entry name" value="Fungal_trans"/>
    <property type="match status" value="1"/>
</dbReference>